<gene>
    <name evidence="7" type="ORF">H312_03540</name>
</gene>
<proteinExistence type="inferred from homology"/>
<evidence type="ECO:0000313" key="8">
    <source>
        <dbReference type="Proteomes" id="UP000030655"/>
    </source>
</evidence>
<organism evidence="7 8">
    <name type="scientific">Anncaliia algerae PRA339</name>
    <dbReference type="NCBI Taxonomy" id="1288291"/>
    <lineage>
        <taxon>Eukaryota</taxon>
        <taxon>Fungi</taxon>
        <taxon>Fungi incertae sedis</taxon>
        <taxon>Microsporidia</taxon>
        <taxon>Tubulinosematoidea</taxon>
        <taxon>Tubulinosematidae</taxon>
        <taxon>Anncaliia</taxon>
    </lineage>
</organism>
<accession>A0A059EW13</accession>
<protein>
    <recommendedName>
        <fullName evidence="6">Large ribosomal subunit protein eL19 domain-containing protein</fullName>
    </recommendedName>
</protein>
<dbReference type="SMART" id="SM01416">
    <property type="entry name" value="Ribosomal_L19e"/>
    <property type="match status" value="1"/>
</dbReference>
<evidence type="ECO:0000313" key="7">
    <source>
        <dbReference type="EMBL" id="KCZ79075.1"/>
    </source>
</evidence>
<reference evidence="7 8" key="2">
    <citation type="submission" date="2014-03" db="EMBL/GenBank/DDBJ databases">
        <title>The Genome Sequence of Anncaliia algerae insect isolate PRA339.</title>
        <authorList>
            <consortium name="The Broad Institute Genome Sequencing Platform"/>
            <consortium name="The Broad Institute Genome Sequencing Center for Infectious Disease"/>
            <person name="Cuomo C."/>
            <person name="Becnel J."/>
            <person name="Sanscrainte N."/>
            <person name="Walker B."/>
            <person name="Young S.K."/>
            <person name="Zeng Q."/>
            <person name="Gargeya S."/>
            <person name="Fitzgerald M."/>
            <person name="Haas B."/>
            <person name="Abouelleil A."/>
            <person name="Alvarado L."/>
            <person name="Arachchi H.M."/>
            <person name="Berlin A.M."/>
            <person name="Chapman S.B."/>
            <person name="Dewar J."/>
            <person name="Goldberg J."/>
            <person name="Griggs A."/>
            <person name="Gujja S."/>
            <person name="Hansen M."/>
            <person name="Howarth C."/>
            <person name="Imamovic A."/>
            <person name="Larimer J."/>
            <person name="McCowan C."/>
            <person name="Murphy C."/>
            <person name="Neiman D."/>
            <person name="Pearson M."/>
            <person name="Priest M."/>
            <person name="Roberts A."/>
            <person name="Saif S."/>
            <person name="Shea T."/>
            <person name="Sisk P."/>
            <person name="Sykes S."/>
            <person name="Wortman J."/>
            <person name="Nusbaum C."/>
            <person name="Birren B."/>
        </authorList>
    </citation>
    <scope>NUCLEOTIDE SEQUENCE [LARGE SCALE GENOMIC DNA]</scope>
    <source>
        <strain evidence="7 8">PRA339</strain>
    </source>
</reference>
<name>A0A059EW13_9MICR</name>
<feature type="region of interest" description="Disordered" evidence="5">
    <location>
        <begin position="66"/>
        <end position="90"/>
    </location>
</feature>
<dbReference type="InterPro" id="IPR000196">
    <property type="entry name" value="Ribosomal_eL19_dom"/>
</dbReference>
<dbReference type="OrthoDB" id="5407653at2759"/>
<dbReference type="InterPro" id="IPR035970">
    <property type="entry name" value="60S_ribosomal_eL19_sf"/>
</dbReference>
<dbReference type="InterPro" id="IPR057260">
    <property type="entry name" value="Ribosomal_L19e_C"/>
</dbReference>
<comment type="similarity">
    <text evidence="1">Belongs to the eukaryotic ribosomal protein eL19 family.</text>
</comment>
<sequence length="166" mass="19308">MTKLPTIKRLAADILDCGKHRVWLDPTEKARLTGASTRIDVKKLIKDGIIIRKPEAVHSRYRANKLREAKEKGRHNGPGKRKGTKNARNPEKKIWIKKIRKQRLVLKELKDKNMLNIEEYRTYYLQAKGNSFKSVKIMNEVIEKKKAEKIRIQELAAQAAALRMKK</sequence>
<keyword evidence="2" id="KW-0689">Ribosomal protein</keyword>
<dbReference type="FunFam" id="1.10.1650.10:FF:000001">
    <property type="entry name" value="Ribosomal protein L19"/>
    <property type="match status" value="1"/>
</dbReference>
<dbReference type="Pfam" id="PF25476">
    <property type="entry name" value="Ribosomal_L19e_C"/>
    <property type="match status" value="1"/>
</dbReference>
<evidence type="ECO:0000256" key="5">
    <source>
        <dbReference type="SAM" id="MobiDB-lite"/>
    </source>
</evidence>
<dbReference type="GO" id="GO:0022625">
    <property type="term" value="C:cytosolic large ribosomal subunit"/>
    <property type="evidence" value="ECO:0007669"/>
    <property type="project" value="InterPro"/>
</dbReference>
<dbReference type="PANTHER" id="PTHR10722">
    <property type="entry name" value="60S RIBOSOMAL PROTEIN L19"/>
    <property type="match status" value="1"/>
</dbReference>
<dbReference type="Gene3D" id="1.10.1650.10">
    <property type="match status" value="1"/>
</dbReference>
<feature type="domain" description="Large ribosomal subunit protein eL19" evidence="6">
    <location>
        <begin position="3"/>
        <end position="146"/>
    </location>
</feature>
<keyword evidence="3" id="KW-0687">Ribonucleoprotein</keyword>
<evidence type="ECO:0000256" key="4">
    <source>
        <dbReference type="SAM" id="Coils"/>
    </source>
</evidence>
<dbReference type="GO" id="GO:0003735">
    <property type="term" value="F:structural constituent of ribosome"/>
    <property type="evidence" value="ECO:0007669"/>
    <property type="project" value="InterPro"/>
</dbReference>
<feature type="compositionally biased region" description="Basic residues" evidence="5">
    <location>
        <begin position="72"/>
        <end position="85"/>
    </location>
</feature>
<reference evidence="8" key="1">
    <citation type="submission" date="2013-02" db="EMBL/GenBank/DDBJ databases">
        <authorList>
            <consortium name="The Broad Institute Genome Sequencing Platform"/>
            <person name="Cuomo C."/>
            <person name="Becnel J."/>
            <person name="Sanscrainte N."/>
            <person name="Walker B."/>
            <person name="Young S.K."/>
            <person name="Zeng Q."/>
            <person name="Gargeya S."/>
            <person name="Fitzgerald M."/>
            <person name="Haas B."/>
            <person name="Abouelleil A."/>
            <person name="Alvarado L."/>
            <person name="Arachchi H.M."/>
            <person name="Berlin A.M."/>
            <person name="Chapman S.B."/>
            <person name="Dewar J."/>
            <person name="Goldberg J."/>
            <person name="Griggs A."/>
            <person name="Gujja S."/>
            <person name="Hansen M."/>
            <person name="Howarth C."/>
            <person name="Imamovic A."/>
            <person name="Larimer J."/>
            <person name="McCowan C."/>
            <person name="Murphy C."/>
            <person name="Neiman D."/>
            <person name="Pearson M."/>
            <person name="Priest M."/>
            <person name="Roberts A."/>
            <person name="Saif S."/>
            <person name="Shea T."/>
            <person name="Sisk P."/>
            <person name="Sykes S."/>
            <person name="Wortman J."/>
            <person name="Nusbaum C."/>
            <person name="Birren B."/>
        </authorList>
    </citation>
    <scope>NUCLEOTIDE SEQUENCE [LARGE SCALE GENOMIC DNA]</scope>
    <source>
        <strain evidence="8">PRA339</strain>
    </source>
</reference>
<dbReference type="SUPFAM" id="SSF48140">
    <property type="entry name" value="Ribosomal protein L19 (L19e)"/>
    <property type="match status" value="1"/>
</dbReference>
<dbReference type="Pfam" id="PF01280">
    <property type="entry name" value="Ribosomal_L19e"/>
    <property type="match status" value="1"/>
</dbReference>
<dbReference type="Gene3D" id="1.10.1200.240">
    <property type="match status" value="1"/>
</dbReference>
<dbReference type="GO" id="GO:0003723">
    <property type="term" value="F:RNA binding"/>
    <property type="evidence" value="ECO:0007669"/>
    <property type="project" value="InterPro"/>
</dbReference>
<evidence type="ECO:0000256" key="2">
    <source>
        <dbReference type="ARBA" id="ARBA00022980"/>
    </source>
</evidence>
<dbReference type="HAMAP" id="MF_01475">
    <property type="entry name" value="Ribosomal_eL19"/>
    <property type="match status" value="1"/>
</dbReference>
<feature type="coiled-coil region" evidence="4">
    <location>
        <begin position="138"/>
        <end position="165"/>
    </location>
</feature>
<evidence type="ECO:0000256" key="3">
    <source>
        <dbReference type="ARBA" id="ARBA00023274"/>
    </source>
</evidence>
<dbReference type="AlphaFoldDB" id="A0A059EW13"/>
<dbReference type="CDD" id="cd00481">
    <property type="entry name" value="Ribosomal_L19e"/>
    <property type="match status" value="1"/>
</dbReference>
<dbReference type="InterPro" id="IPR057259">
    <property type="entry name" value="Ribosomal_L19e"/>
</dbReference>
<dbReference type="Proteomes" id="UP000030655">
    <property type="component" value="Unassembled WGS sequence"/>
</dbReference>
<dbReference type="VEuPathDB" id="MicrosporidiaDB:H312_03540"/>
<dbReference type="InterPro" id="IPR015972">
    <property type="entry name" value="Ribosomal_eL19_dom1"/>
</dbReference>
<keyword evidence="8" id="KW-1185">Reference proteome</keyword>
<evidence type="ECO:0000259" key="6">
    <source>
        <dbReference type="SMART" id="SM01416"/>
    </source>
</evidence>
<evidence type="ECO:0000256" key="1">
    <source>
        <dbReference type="ARBA" id="ARBA00011082"/>
    </source>
</evidence>
<dbReference type="GO" id="GO:0006412">
    <property type="term" value="P:translation"/>
    <property type="evidence" value="ECO:0007669"/>
    <property type="project" value="InterPro"/>
</dbReference>
<dbReference type="STRING" id="1288291.A0A059EW13"/>
<dbReference type="HOGENOM" id="CLU_083919_0_1_1"/>
<dbReference type="EMBL" id="KK365392">
    <property type="protein sequence ID" value="KCZ79075.1"/>
    <property type="molecule type" value="Genomic_DNA"/>
</dbReference>
<dbReference type="InterPro" id="IPR039547">
    <property type="entry name" value="Ribosomal_eL19"/>
</dbReference>
<dbReference type="NCBIfam" id="NF006343">
    <property type="entry name" value="PRK08570.1"/>
    <property type="match status" value="1"/>
</dbReference>
<keyword evidence="4" id="KW-0175">Coiled coil</keyword>